<evidence type="ECO:0000313" key="2">
    <source>
        <dbReference type="EMBL" id="QEX21118.1"/>
    </source>
</evidence>
<feature type="region of interest" description="Disordered" evidence="1">
    <location>
        <begin position="157"/>
        <end position="188"/>
    </location>
</feature>
<feature type="compositionally biased region" description="Pro residues" evidence="1">
    <location>
        <begin position="175"/>
        <end position="185"/>
    </location>
</feature>
<protein>
    <submittedName>
        <fullName evidence="2">Carbon monoxide dehydrogenase subunit G</fullName>
    </submittedName>
</protein>
<keyword evidence="3" id="KW-1185">Reference proteome</keyword>
<gene>
    <name evidence="2" type="ORF">FRZ61_10390</name>
</gene>
<accession>A0A5J6MU17</accession>
<proteinExistence type="predicted"/>
<dbReference type="KEGG" id="hadh:FRZ61_10390"/>
<organism evidence="2 3">
    <name type="scientific">Hypericibacter adhaerens</name>
    <dbReference type="NCBI Taxonomy" id="2602016"/>
    <lineage>
        <taxon>Bacteria</taxon>
        <taxon>Pseudomonadati</taxon>
        <taxon>Pseudomonadota</taxon>
        <taxon>Alphaproteobacteria</taxon>
        <taxon>Rhodospirillales</taxon>
        <taxon>Dongiaceae</taxon>
        <taxon>Hypericibacter</taxon>
    </lineage>
</organism>
<dbReference type="InterPro" id="IPR023393">
    <property type="entry name" value="START-like_dom_sf"/>
</dbReference>
<dbReference type="Pfam" id="PF06240">
    <property type="entry name" value="COXG"/>
    <property type="match status" value="1"/>
</dbReference>
<dbReference type="PANTHER" id="PTHR38588:SF1">
    <property type="entry name" value="BLL0334 PROTEIN"/>
    <property type="match status" value="1"/>
</dbReference>
<dbReference type="EMBL" id="CP042582">
    <property type="protein sequence ID" value="QEX21118.1"/>
    <property type="molecule type" value="Genomic_DNA"/>
</dbReference>
<dbReference type="PANTHER" id="PTHR38588">
    <property type="entry name" value="BLL0334 PROTEIN"/>
    <property type="match status" value="1"/>
</dbReference>
<dbReference type="AlphaFoldDB" id="A0A5J6MU17"/>
<dbReference type="InterPro" id="IPR010419">
    <property type="entry name" value="CO_DH_gsu"/>
</dbReference>
<sequence>MKIENSFDVPLPVEQTWDLLLDIQRVAPCLPGAELLETIDSDAYRGKVSVKLGPMAVTFQGIARFESKDPVARRANVKASGNETKGRGGAQAKVDFALTSVPGSGTRVKIDTDLNLNGAVAQYGRASGMIGDVAQQLVDKFAEALKAQIQADAARAAPAVTGEPSPTGAANTTAPVPPATPPAPAKPISATELLIGALKRRFRRWLAGLRGRGPEDRR</sequence>
<reference evidence="2 3" key="1">
    <citation type="submission" date="2019-08" db="EMBL/GenBank/DDBJ databases">
        <title>Hyperibacter terrae gen. nov., sp. nov. and Hyperibacter viscosus sp. nov., two new members in the family Rhodospirillaceae isolated from the rhizosphere of Hypericum perforatum.</title>
        <authorList>
            <person name="Noviana Z."/>
        </authorList>
    </citation>
    <scope>NUCLEOTIDE SEQUENCE [LARGE SCALE GENOMIC DNA]</scope>
    <source>
        <strain evidence="2 3">R5959</strain>
    </source>
</reference>
<name>A0A5J6MU17_9PROT</name>
<evidence type="ECO:0000313" key="3">
    <source>
        <dbReference type="Proteomes" id="UP000325797"/>
    </source>
</evidence>
<dbReference type="SUPFAM" id="SSF55961">
    <property type="entry name" value="Bet v1-like"/>
    <property type="match status" value="1"/>
</dbReference>
<dbReference type="Proteomes" id="UP000325797">
    <property type="component" value="Chromosome"/>
</dbReference>
<dbReference type="RefSeq" id="WP_151115421.1">
    <property type="nucleotide sequence ID" value="NZ_CP042582.1"/>
</dbReference>
<dbReference type="OrthoDB" id="9808623at2"/>
<dbReference type="CDD" id="cd07823">
    <property type="entry name" value="SRPBCC_5"/>
    <property type="match status" value="1"/>
</dbReference>
<dbReference type="Gene3D" id="3.30.530.20">
    <property type="match status" value="1"/>
</dbReference>
<evidence type="ECO:0000256" key="1">
    <source>
        <dbReference type="SAM" id="MobiDB-lite"/>
    </source>
</evidence>